<accession>A0AAE0JW86</accession>
<gene>
    <name evidence="3" type="ORF">B0T24DRAFT_392324</name>
</gene>
<evidence type="ECO:0000256" key="1">
    <source>
        <dbReference type="SAM" id="MobiDB-lite"/>
    </source>
</evidence>
<protein>
    <recommendedName>
        <fullName evidence="2">J domain-containing protein</fullName>
    </recommendedName>
</protein>
<organism evidence="3 4">
    <name type="scientific">Lasiosphaeria ovina</name>
    <dbReference type="NCBI Taxonomy" id="92902"/>
    <lineage>
        <taxon>Eukaryota</taxon>
        <taxon>Fungi</taxon>
        <taxon>Dikarya</taxon>
        <taxon>Ascomycota</taxon>
        <taxon>Pezizomycotina</taxon>
        <taxon>Sordariomycetes</taxon>
        <taxon>Sordariomycetidae</taxon>
        <taxon>Sordariales</taxon>
        <taxon>Lasiosphaeriaceae</taxon>
        <taxon>Lasiosphaeria</taxon>
    </lineage>
</organism>
<dbReference type="Gene3D" id="1.10.287.110">
    <property type="entry name" value="DnaJ domain"/>
    <property type="match status" value="1"/>
</dbReference>
<evidence type="ECO:0000313" key="4">
    <source>
        <dbReference type="Proteomes" id="UP001287356"/>
    </source>
</evidence>
<reference evidence="3" key="1">
    <citation type="journal article" date="2023" name="Mol. Phylogenet. Evol.">
        <title>Genome-scale phylogeny and comparative genomics of the fungal order Sordariales.</title>
        <authorList>
            <person name="Hensen N."/>
            <person name="Bonometti L."/>
            <person name="Westerberg I."/>
            <person name="Brannstrom I.O."/>
            <person name="Guillou S."/>
            <person name="Cros-Aarteil S."/>
            <person name="Calhoun S."/>
            <person name="Haridas S."/>
            <person name="Kuo A."/>
            <person name="Mondo S."/>
            <person name="Pangilinan J."/>
            <person name="Riley R."/>
            <person name="LaButti K."/>
            <person name="Andreopoulos B."/>
            <person name="Lipzen A."/>
            <person name="Chen C."/>
            <person name="Yan M."/>
            <person name="Daum C."/>
            <person name="Ng V."/>
            <person name="Clum A."/>
            <person name="Steindorff A."/>
            <person name="Ohm R.A."/>
            <person name="Martin F."/>
            <person name="Silar P."/>
            <person name="Natvig D.O."/>
            <person name="Lalanne C."/>
            <person name="Gautier V."/>
            <person name="Ament-Velasquez S.L."/>
            <person name="Kruys A."/>
            <person name="Hutchinson M.I."/>
            <person name="Powell A.J."/>
            <person name="Barry K."/>
            <person name="Miller A.N."/>
            <person name="Grigoriev I.V."/>
            <person name="Debuchy R."/>
            <person name="Gladieux P."/>
            <person name="Hiltunen Thoren M."/>
            <person name="Johannesson H."/>
        </authorList>
    </citation>
    <scope>NUCLEOTIDE SEQUENCE</scope>
    <source>
        <strain evidence="3">CBS 958.72</strain>
    </source>
</reference>
<dbReference type="CDD" id="cd06257">
    <property type="entry name" value="DnaJ"/>
    <property type="match status" value="1"/>
</dbReference>
<evidence type="ECO:0000259" key="2">
    <source>
        <dbReference type="PROSITE" id="PS50076"/>
    </source>
</evidence>
<dbReference type="InterPro" id="IPR001623">
    <property type="entry name" value="DnaJ_domain"/>
</dbReference>
<dbReference type="SUPFAM" id="SSF46565">
    <property type="entry name" value="Chaperone J-domain"/>
    <property type="match status" value="1"/>
</dbReference>
<dbReference type="PANTHER" id="PTHR44873">
    <property type="entry name" value="DNAJ HOMOLOG SUBFAMILY C MEMBER 30, MITOCHONDRIAL"/>
    <property type="match status" value="1"/>
</dbReference>
<dbReference type="Proteomes" id="UP001287356">
    <property type="component" value="Unassembled WGS sequence"/>
</dbReference>
<evidence type="ECO:0000313" key="3">
    <source>
        <dbReference type="EMBL" id="KAK3365538.1"/>
    </source>
</evidence>
<dbReference type="InterPro" id="IPR053025">
    <property type="entry name" value="Mito_ATP_Synthase-Asso"/>
</dbReference>
<keyword evidence="4" id="KW-1185">Reference proteome</keyword>
<feature type="region of interest" description="Disordered" evidence="1">
    <location>
        <begin position="76"/>
        <end position="220"/>
    </location>
</feature>
<sequence>MASHPKFVNHYQVLRISSTATQAEIKKAFHKQSLLTHPDKMGNTPENHAAFCAVNEAHRILSDPNLKRDYDALYAANRRSSRNPNTDNPSRPSGPSAPRRPPAKPTPSKPSGHHSSNPGRHHTPHASKPPEPKPRERRPTPDAPKTPEPRYRDAPKTPEPRYRDAPKTPEPRYRDAPKTPEPRYRDAPKTPEPRLESRYSRPGGPNAPSPIPREESGPRLYEVQKKLEKADSKLKTLRTLVSDSKMSDRDAARLKAAIDEFRDAIAWHRRDTEELVKRRRLPQSPEEAVSIARGVIAHEYKSLCWDVLMRAILDSAVRKSEKLDSSEDFRLGLITKLEEHQDVLMP</sequence>
<dbReference type="SMART" id="SM00271">
    <property type="entry name" value="DnaJ"/>
    <property type="match status" value="1"/>
</dbReference>
<dbReference type="PANTHER" id="PTHR44873:SF1">
    <property type="entry name" value="DNAJ HOMOLOG SUBFAMILY C MEMBER 30, MITOCHONDRIAL"/>
    <property type="match status" value="1"/>
</dbReference>
<dbReference type="AlphaFoldDB" id="A0AAE0JW86"/>
<feature type="domain" description="J" evidence="2">
    <location>
        <begin position="9"/>
        <end position="74"/>
    </location>
</feature>
<proteinExistence type="predicted"/>
<dbReference type="Pfam" id="PF00226">
    <property type="entry name" value="DnaJ"/>
    <property type="match status" value="1"/>
</dbReference>
<dbReference type="PROSITE" id="PS50076">
    <property type="entry name" value="DNAJ_2"/>
    <property type="match status" value="1"/>
</dbReference>
<dbReference type="InterPro" id="IPR036869">
    <property type="entry name" value="J_dom_sf"/>
</dbReference>
<comment type="caution">
    <text evidence="3">The sequence shown here is derived from an EMBL/GenBank/DDBJ whole genome shotgun (WGS) entry which is preliminary data.</text>
</comment>
<reference evidence="3" key="2">
    <citation type="submission" date="2023-06" db="EMBL/GenBank/DDBJ databases">
        <authorList>
            <consortium name="Lawrence Berkeley National Laboratory"/>
            <person name="Haridas S."/>
            <person name="Hensen N."/>
            <person name="Bonometti L."/>
            <person name="Westerberg I."/>
            <person name="Brannstrom I.O."/>
            <person name="Guillou S."/>
            <person name="Cros-Aarteil S."/>
            <person name="Calhoun S."/>
            <person name="Kuo A."/>
            <person name="Mondo S."/>
            <person name="Pangilinan J."/>
            <person name="Riley R."/>
            <person name="Labutti K."/>
            <person name="Andreopoulos B."/>
            <person name="Lipzen A."/>
            <person name="Chen C."/>
            <person name="Yanf M."/>
            <person name="Daum C."/>
            <person name="Ng V."/>
            <person name="Clum A."/>
            <person name="Steindorff A."/>
            <person name="Ohm R."/>
            <person name="Martin F."/>
            <person name="Silar P."/>
            <person name="Natvig D."/>
            <person name="Lalanne C."/>
            <person name="Gautier V."/>
            <person name="Ament-Velasquez S.L."/>
            <person name="Kruys A."/>
            <person name="Hutchinson M.I."/>
            <person name="Powell A.J."/>
            <person name="Barry K."/>
            <person name="Miller A.N."/>
            <person name="Grigoriev I.V."/>
            <person name="Debuchy R."/>
            <person name="Gladieux P."/>
            <person name="Thoren M.H."/>
            <person name="Johannesson H."/>
        </authorList>
    </citation>
    <scope>NUCLEOTIDE SEQUENCE</scope>
    <source>
        <strain evidence="3">CBS 958.72</strain>
    </source>
</reference>
<feature type="compositionally biased region" description="Basic and acidic residues" evidence="1">
    <location>
        <begin position="128"/>
        <end position="199"/>
    </location>
</feature>
<dbReference type="EMBL" id="JAULSN010000008">
    <property type="protein sequence ID" value="KAK3365538.1"/>
    <property type="molecule type" value="Genomic_DNA"/>
</dbReference>
<dbReference type="PRINTS" id="PR00625">
    <property type="entry name" value="JDOMAIN"/>
</dbReference>
<feature type="compositionally biased region" description="Pro residues" evidence="1">
    <location>
        <begin position="98"/>
        <end position="108"/>
    </location>
</feature>
<name>A0AAE0JW86_9PEZI</name>